<sequence>MKVHTTNYIDTFIEVAEDSIVSGSEVPPAKGDKKTIANRQFDLISRNPYQFTSDDVLFKIFAEKKDLTESELEEARKEFFSKGQACLRASPLPKKYGWGIHHDHDGKVALYGLGTEKYEKFKNDQEIKTVKAMRSARVK</sequence>
<dbReference type="InterPro" id="IPR046155">
    <property type="entry name" value="DUF6157"/>
</dbReference>
<evidence type="ECO:0000313" key="2">
    <source>
        <dbReference type="Proteomes" id="UP000256373"/>
    </source>
</evidence>
<keyword evidence="2" id="KW-1185">Reference proteome</keyword>
<dbReference type="Proteomes" id="UP000256373">
    <property type="component" value="Unassembled WGS sequence"/>
</dbReference>
<name>A0A3D8Y589_9BACT</name>
<reference evidence="1 2" key="1">
    <citation type="submission" date="2018-07" db="EMBL/GenBank/DDBJ databases">
        <title>Dyadobacter roseus sp. nov., isolated from rose rhizosphere soil.</title>
        <authorList>
            <person name="Chen L."/>
        </authorList>
    </citation>
    <scope>NUCLEOTIDE SEQUENCE [LARGE SCALE GENOMIC DNA]</scope>
    <source>
        <strain evidence="1 2">RS19</strain>
    </source>
</reference>
<protein>
    <submittedName>
        <fullName evidence="1">Uncharacterized protein</fullName>
    </submittedName>
</protein>
<comment type="caution">
    <text evidence="1">The sequence shown here is derived from an EMBL/GenBank/DDBJ whole genome shotgun (WGS) entry which is preliminary data.</text>
</comment>
<gene>
    <name evidence="1" type="ORF">DSL64_23225</name>
</gene>
<evidence type="ECO:0000313" key="1">
    <source>
        <dbReference type="EMBL" id="REA57653.1"/>
    </source>
</evidence>
<dbReference type="EMBL" id="QNUL01000026">
    <property type="protein sequence ID" value="REA57653.1"/>
    <property type="molecule type" value="Genomic_DNA"/>
</dbReference>
<accession>A0A3D8Y589</accession>
<dbReference type="AlphaFoldDB" id="A0A3D8Y589"/>
<organism evidence="1 2">
    <name type="scientific">Dyadobacter luteus</name>
    <dbReference type="NCBI Taxonomy" id="2259619"/>
    <lineage>
        <taxon>Bacteria</taxon>
        <taxon>Pseudomonadati</taxon>
        <taxon>Bacteroidota</taxon>
        <taxon>Cytophagia</taxon>
        <taxon>Cytophagales</taxon>
        <taxon>Spirosomataceae</taxon>
        <taxon>Dyadobacter</taxon>
    </lineage>
</organism>
<proteinExistence type="predicted"/>
<dbReference type="Pfam" id="PF19654">
    <property type="entry name" value="DUF6157"/>
    <property type="match status" value="1"/>
</dbReference>
<dbReference type="RefSeq" id="WP_115833340.1">
    <property type="nucleotide sequence ID" value="NZ_QNUL01000026.1"/>
</dbReference>
<dbReference type="OrthoDB" id="2361182at2"/>